<dbReference type="GO" id="GO:0009306">
    <property type="term" value="P:protein secretion"/>
    <property type="evidence" value="ECO:0007669"/>
    <property type="project" value="InterPro"/>
</dbReference>
<evidence type="ECO:0000256" key="6">
    <source>
        <dbReference type="ARBA" id="ARBA00022692"/>
    </source>
</evidence>
<dbReference type="PANTHER" id="PTHR38831">
    <property type="entry name" value="TYPE II SECRETION SYSTEM PROTEIN K"/>
    <property type="match status" value="1"/>
</dbReference>
<dbReference type="RefSeq" id="WP_034793749.1">
    <property type="nucleotide sequence ID" value="NZ_AWFF01000029.1"/>
</dbReference>
<feature type="domain" description="T2SS protein K first SAM-like" evidence="13">
    <location>
        <begin position="106"/>
        <end position="212"/>
    </location>
</feature>
<reference evidence="14 15" key="1">
    <citation type="journal article" date="2014" name="Antonie Van Leeuwenhoek">
        <title>Hyphomonas beringensis sp. nov. and Hyphomonas chukchiensis sp. nov., isolated from surface seawater of the Bering Sea and Chukchi Sea.</title>
        <authorList>
            <person name="Li C."/>
            <person name="Lai Q."/>
            <person name="Li G."/>
            <person name="Dong C."/>
            <person name="Wang J."/>
            <person name="Liao Y."/>
            <person name="Shao Z."/>
        </authorList>
    </citation>
    <scope>NUCLEOTIDE SEQUENCE [LARGE SCALE GENOMIC DNA]</scope>
    <source>
        <strain evidence="14 15">25B14_1</strain>
    </source>
</reference>
<dbReference type="SUPFAM" id="SSF158544">
    <property type="entry name" value="GspK insert domain-like"/>
    <property type="match status" value="2"/>
</dbReference>
<accession>A0A062U5B7</accession>
<evidence type="ECO:0000259" key="12">
    <source>
        <dbReference type="Pfam" id="PF03934"/>
    </source>
</evidence>
<dbReference type="InterPro" id="IPR005628">
    <property type="entry name" value="GspK"/>
</dbReference>
<dbReference type="PANTHER" id="PTHR38831:SF1">
    <property type="entry name" value="TYPE II SECRETION SYSTEM PROTEIN K-RELATED"/>
    <property type="match status" value="1"/>
</dbReference>
<feature type="chain" id="PRO_5001614329" description="Type II secretion system protein K" evidence="11">
    <location>
        <begin position="31"/>
        <end position="327"/>
    </location>
</feature>
<evidence type="ECO:0000256" key="10">
    <source>
        <dbReference type="PIRNR" id="PIRNR002786"/>
    </source>
</evidence>
<dbReference type="GO" id="GO:0005886">
    <property type="term" value="C:plasma membrane"/>
    <property type="evidence" value="ECO:0007669"/>
    <property type="project" value="UniProtKB-SubCell"/>
</dbReference>
<keyword evidence="7" id="KW-0653">Protein transport</keyword>
<keyword evidence="3 10" id="KW-0813">Transport</keyword>
<evidence type="ECO:0000256" key="11">
    <source>
        <dbReference type="SAM" id="SignalP"/>
    </source>
</evidence>
<keyword evidence="15" id="KW-1185">Reference proteome</keyword>
<dbReference type="Gene3D" id="3.30.1300.30">
    <property type="entry name" value="GSPII I/J protein-like"/>
    <property type="match status" value="1"/>
</dbReference>
<keyword evidence="11" id="KW-0732">Signal</keyword>
<evidence type="ECO:0000259" key="13">
    <source>
        <dbReference type="Pfam" id="PF21687"/>
    </source>
</evidence>
<dbReference type="Pfam" id="PF21687">
    <property type="entry name" value="T2SSK_1st"/>
    <property type="match status" value="1"/>
</dbReference>
<evidence type="ECO:0000256" key="7">
    <source>
        <dbReference type="ARBA" id="ARBA00022927"/>
    </source>
</evidence>
<dbReference type="EMBL" id="AWFF01000029">
    <property type="protein sequence ID" value="KCZ55526.1"/>
    <property type="molecule type" value="Genomic_DNA"/>
</dbReference>
<evidence type="ECO:0000256" key="3">
    <source>
        <dbReference type="ARBA" id="ARBA00022448"/>
    </source>
</evidence>
<dbReference type="InterPro" id="IPR049031">
    <property type="entry name" value="T2SSK_SAM-like_1st"/>
</dbReference>
<evidence type="ECO:0000256" key="9">
    <source>
        <dbReference type="ARBA" id="ARBA00023136"/>
    </source>
</evidence>
<comment type="similarity">
    <text evidence="2 10">Belongs to the GSP K family.</text>
</comment>
<dbReference type="OrthoDB" id="9788973at2"/>
<keyword evidence="6" id="KW-0812">Transmembrane</keyword>
<feature type="signal peptide" evidence="11">
    <location>
        <begin position="1"/>
        <end position="30"/>
    </location>
</feature>
<keyword evidence="8" id="KW-1133">Transmembrane helix</keyword>
<feature type="domain" description="T2SS protein K second SAM-like" evidence="12">
    <location>
        <begin position="220"/>
        <end position="273"/>
    </location>
</feature>
<dbReference type="Gene3D" id="1.10.40.60">
    <property type="entry name" value="EpsJ-like"/>
    <property type="match status" value="2"/>
</dbReference>
<gene>
    <name evidence="14" type="ORF">HY29_11465</name>
</gene>
<keyword evidence="4 10" id="KW-1003">Cell membrane</keyword>
<dbReference type="InterPro" id="IPR049179">
    <property type="entry name" value="T2SSK_SAM-like_2nd"/>
</dbReference>
<comment type="subcellular location">
    <subcellularLocation>
        <location evidence="1 10">Cell inner membrane</location>
    </subcellularLocation>
</comment>
<dbReference type="AlphaFoldDB" id="A0A062U5B7"/>
<comment type="caution">
    <text evidence="14">The sequence shown here is derived from an EMBL/GenBank/DDBJ whole genome shotgun (WGS) entry which is preliminary data.</text>
</comment>
<evidence type="ECO:0000256" key="8">
    <source>
        <dbReference type="ARBA" id="ARBA00022989"/>
    </source>
</evidence>
<dbReference type="PATRIC" id="fig|1280946.3.peg.1086"/>
<organism evidence="14 15">
    <name type="scientific">Hyphomonas beringensis</name>
    <dbReference type="NCBI Taxonomy" id="1280946"/>
    <lineage>
        <taxon>Bacteria</taxon>
        <taxon>Pseudomonadati</taxon>
        <taxon>Pseudomonadota</taxon>
        <taxon>Alphaproteobacteria</taxon>
        <taxon>Hyphomonadales</taxon>
        <taxon>Hyphomonadaceae</taxon>
        <taxon>Hyphomonas</taxon>
    </lineage>
</organism>
<evidence type="ECO:0000256" key="1">
    <source>
        <dbReference type="ARBA" id="ARBA00004533"/>
    </source>
</evidence>
<dbReference type="InterPro" id="IPR038072">
    <property type="entry name" value="GspK_central_sf"/>
</dbReference>
<dbReference type="Proteomes" id="UP000027037">
    <property type="component" value="Unassembled WGS sequence"/>
</dbReference>
<name>A0A062U5B7_9PROT</name>
<protein>
    <recommendedName>
        <fullName evidence="10">Type II secretion system protein K</fullName>
    </recommendedName>
</protein>
<evidence type="ECO:0000256" key="2">
    <source>
        <dbReference type="ARBA" id="ARBA00007246"/>
    </source>
</evidence>
<evidence type="ECO:0000313" key="14">
    <source>
        <dbReference type="EMBL" id="KCZ55526.1"/>
    </source>
</evidence>
<proteinExistence type="inferred from homology"/>
<keyword evidence="5 10" id="KW-0997">Cell inner membrane</keyword>
<evidence type="ECO:0000256" key="5">
    <source>
        <dbReference type="ARBA" id="ARBA00022519"/>
    </source>
</evidence>
<dbReference type="Pfam" id="PF03934">
    <property type="entry name" value="T2SSK"/>
    <property type="match status" value="1"/>
</dbReference>
<dbReference type="eggNOG" id="COG3156">
    <property type="taxonomic scope" value="Bacteria"/>
</dbReference>
<keyword evidence="9 10" id="KW-0472">Membrane</keyword>
<dbReference type="STRING" id="1280946.HY29_11465"/>
<evidence type="ECO:0000313" key="15">
    <source>
        <dbReference type="Proteomes" id="UP000027037"/>
    </source>
</evidence>
<sequence>MTPSRRSRERGATLLSVLLIIALMSAAALAATDALARSVSVSRTSGYRADGFWAARGALAAGEQVVNEVLAQVQGNLTAESSVLMEPMIFPYERATITISLRDASNCFNLNSIQGDDGEGNSGNAPLRNLRTLYEETGFYGNEARQLSESLADWIDADTSTRPSGAEDSIYRSRAVPHLTGGQKLLSVGEVRAVEGYTPEVIARLEQLVCVRRPEDETRLNINTLTLSQAPLLSALFSHELSVTEAERIISSRPEGGWVSVEEFLSLPDISKIVPEMRSDHFLSTTANHVEADILISSAAGSMRMVAVYGRAVDGSFVLKGSHRRSS</sequence>
<evidence type="ECO:0000256" key="4">
    <source>
        <dbReference type="ARBA" id="ARBA00022475"/>
    </source>
</evidence>
<dbReference type="NCBIfam" id="NF037980">
    <property type="entry name" value="T2SS_GspK"/>
    <property type="match status" value="1"/>
</dbReference>
<dbReference type="PIRSF" id="PIRSF002786">
    <property type="entry name" value="XcpX"/>
    <property type="match status" value="1"/>
</dbReference>